<gene>
    <name evidence="2" type="ORF">EXIGLDRAFT_574676</name>
</gene>
<dbReference type="EMBL" id="KV426392">
    <property type="protein sequence ID" value="KZV81426.1"/>
    <property type="molecule type" value="Genomic_DNA"/>
</dbReference>
<reference evidence="2 3" key="1">
    <citation type="journal article" date="2016" name="Mol. Biol. Evol.">
        <title>Comparative Genomics of Early-Diverging Mushroom-Forming Fungi Provides Insights into the Origins of Lignocellulose Decay Capabilities.</title>
        <authorList>
            <person name="Nagy L.G."/>
            <person name="Riley R."/>
            <person name="Tritt A."/>
            <person name="Adam C."/>
            <person name="Daum C."/>
            <person name="Floudas D."/>
            <person name="Sun H."/>
            <person name="Yadav J.S."/>
            <person name="Pangilinan J."/>
            <person name="Larsson K.H."/>
            <person name="Matsuura K."/>
            <person name="Barry K."/>
            <person name="Labutti K."/>
            <person name="Kuo R."/>
            <person name="Ohm R.A."/>
            <person name="Bhattacharya S.S."/>
            <person name="Shirouzu T."/>
            <person name="Yoshinaga Y."/>
            <person name="Martin F.M."/>
            <person name="Grigoriev I.V."/>
            <person name="Hibbett D.S."/>
        </authorList>
    </citation>
    <scope>NUCLEOTIDE SEQUENCE [LARGE SCALE GENOMIC DNA]</scope>
    <source>
        <strain evidence="2 3">HHB12029</strain>
    </source>
</reference>
<dbReference type="InParanoid" id="A0A165BXH4"/>
<evidence type="ECO:0008006" key="4">
    <source>
        <dbReference type="Google" id="ProtNLM"/>
    </source>
</evidence>
<evidence type="ECO:0000313" key="3">
    <source>
        <dbReference type="Proteomes" id="UP000077266"/>
    </source>
</evidence>
<name>A0A165BXH4_EXIGL</name>
<accession>A0A165BXH4</accession>
<feature type="non-terminal residue" evidence="2">
    <location>
        <position position="1"/>
    </location>
</feature>
<organism evidence="2 3">
    <name type="scientific">Exidia glandulosa HHB12029</name>
    <dbReference type="NCBI Taxonomy" id="1314781"/>
    <lineage>
        <taxon>Eukaryota</taxon>
        <taxon>Fungi</taxon>
        <taxon>Dikarya</taxon>
        <taxon>Basidiomycota</taxon>
        <taxon>Agaricomycotina</taxon>
        <taxon>Agaricomycetes</taxon>
        <taxon>Auriculariales</taxon>
        <taxon>Exidiaceae</taxon>
        <taxon>Exidia</taxon>
    </lineage>
</organism>
<feature type="non-terminal residue" evidence="2">
    <location>
        <position position="150"/>
    </location>
</feature>
<dbReference type="InterPro" id="IPR010998">
    <property type="entry name" value="Integrase_recombinase_N"/>
</dbReference>
<dbReference type="AlphaFoldDB" id="A0A165BXH4"/>
<dbReference type="STRING" id="1314781.A0A165BXH4"/>
<sequence length="150" mass="16569">LEAGSRLAYSSHLRSYVGFCRRHGLSYEPTPDTLSLYIAYESHFIDARSVKSYLSGVCHALEPIFPDVRTARDSPLVKNTIAGRLKMSQSAVTRKSPLAASDIDRMIVKYSGGSYDDVLFASLLAVGFNGLHRLGELAWPDSKTLQSTRK</sequence>
<protein>
    <recommendedName>
        <fullName evidence="4">Core-binding (CB) domain-containing protein</fullName>
    </recommendedName>
</protein>
<dbReference type="SUPFAM" id="SSF47823">
    <property type="entry name" value="lambda integrase-like, N-terminal domain"/>
    <property type="match status" value="1"/>
</dbReference>
<proteinExistence type="predicted"/>
<dbReference type="Proteomes" id="UP000077266">
    <property type="component" value="Unassembled WGS sequence"/>
</dbReference>
<dbReference type="Gene3D" id="1.10.150.130">
    <property type="match status" value="1"/>
</dbReference>
<evidence type="ECO:0000313" key="2">
    <source>
        <dbReference type="EMBL" id="KZV81426.1"/>
    </source>
</evidence>
<keyword evidence="3" id="KW-1185">Reference proteome</keyword>
<evidence type="ECO:0000256" key="1">
    <source>
        <dbReference type="ARBA" id="ARBA00023125"/>
    </source>
</evidence>
<dbReference type="GO" id="GO:0003677">
    <property type="term" value="F:DNA binding"/>
    <property type="evidence" value="ECO:0007669"/>
    <property type="project" value="UniProtKB-KW"/>
</dbReference>
<keyword evidence="1" id="KW-0238">DNA-binding</keyword>
<dbReference type="OrthoDB" id="5598396at2759"/>